<gene>
    <name evidence="2" type="ORF">AYL99_02995</name>
</gene>
<accession>A0A178ZVF1</accession>
<feature type="compositionally biased region" description="Low complexity" evidence="1">
    <location>
        <begin position="468"/>
        <end position="494"/>
    </location>
</feature>
<feature type="region of interest" description="Disordered" evidence="1">
    <location>
        <begin position="289"/>
        <end position="336"/>
    </location>
</feature>
<comment type="caution">
    <text evidence="2">The sequence shown here is derived from an EMBL/GenBank/DDBJ whole genome shotgun (WGS) entry which is preliminary data.</text>
</comment>
<dbReference type="OrthoDB" id="2575228at2759"/>
<feature type="region of interest" description="Disordered" evidence="1">
    <location>
        <begin position="560"/>
        <end position="587"/>
    </location>
</feature>
<feature type="compositionally biased region" description="Low complexity" evidence="1">
    <location>
        <begin position="523"/>
        <end position="541"/>
    </location>
</feature>
<dbReference type="Proteomes" id="UP000078343">
    <property type="component" value="Unassembled WGS sequence"/>
</dbReference>
<dbReference type="AlphaFoldDB" id="A0A178ZVF1"/>
<sequence length="612" mass="67448">MSLTSSPDCLIQAEDKAFKMLFPSVPDEGNSFDDFFNEEMYRLEGSDEENKAHPDQFEALFADVFNQDEYRLPSLDASAAKIEHSPPQPWRKGLWCLKQRQQPPRLAVEKTRRPETKRTEPVGTMNAINQNFQYAQGPMSPLEITSPSRTKRFVTSPAAGAFDPTTYIRPPFSRETTLSPSPMYAQLPISPRAGHGDTTNWQQDFQNFHLRMPYERPLQPPALPNKQTEQSRLVQDMNAAIMSQNQGVSSHTHRYFDGYRNLARPETSAIDPVLLSPEYERSRDDLQAYGGDSFYQHDRHGVNGPNSMASPISTSLPSSSSSTQSHGPRTHTSNTNLSMHSKAVFSAPTVSSHPPLPTLAPEEAYPALAAPTPKRVAHPILHQPSDNSLMGLGIHYPELEQMSQAVLYEPQGYLPQAPAAIGVALPYPSATTAPNPMYSYPPLPPPPSHVFPDLSPFNTPRKQRRSPSRSPSPSVSPTNVSPRRNPARSPNRSVTDYSQSRRKSIHKSGPIKDSGAQDPLPAPRARSSSRPPRTPRAPKTPTGGGAVIDFVNFTPKDSAKLLSDVAPSGSSKTRARREQAARENRKKLSEAALKAVRVAGGDVAAFERAIYT</sequence>
<evidence type="ECO:0000256" key="1">
    <source>
        <dbReference type="SAM" id="MobiDB-lite"/>
    </source>
</evidence>
<evidence type="ECO:0000313" key="2">
    <source>
        <dbReference type="EMBL" id="OAP63768.1"/>
    </source>
</evidence>
<reference evidence="2 3" key="1">
    <citation type="submission" date="2016-04" db="EMBL/GenBank/DDBJ databases">
        <title>Draft genome of Fonsecaea erecta CBS 125763.</title>
        <authorList>
            <person name="Weiss V.A."/>
            <person name="Vicente V.A."/>
            <person name="Raittz R.T."/>
            <person name="Moreno L.F."/>
            <person name="De Souza E.M."/>
            <person name="Pedrosa F.O."/>
            <person name="Steffens M.B."/>
            <person name="Faoro H."/>
            <person name="Tadra-Sfeir M.Z."/>
            <person name="Najafzadeh M.J."/>
            <person name="Felipe M.S."/>
            <person name="Teixeira M."/>
            <person name="Sun J."/>
            <person name="Xi L."/>
            <person name="Gomes R."/>
            <person name="De Azevedo C.M."/>
            <person name="Salgado C.G."/>
            <person name="Da Silva M.B."/>
            <person name="Nascimento M.F."/>
            <person name="Queiroz-Telles F."/>
            <person name="Attili D.S."/>
            <person name="Gorbushina A."/>
        </authorList>
    </citation>
    <scope>NUCLEOTIDE SEQUENCE [LARGE SCALE GENOMIC DNA]</scope>
    <source>
        <strain evidence="2 3">CBS 125763</strain>
    </source>
</reference>
<feature type="compositionally biased region" description="Basic and acidic residues" evidence="1">
    <location>
        <begin position="576"/>
        <end position="587"/>
    </location>
</feature>
<dbReference type="EMBL" id="LVYI01000002">
    <property type="protein sequence ID" value="OAP63768.1"/>
    <property type="molecule type" value="Genomic_DNA"/>
</dbReference>
<keyword evidence="3" id="KW-1185">Reference proteome</keyword>
<dbReference type="GeneID" id="30007165"/>
<feature type="region of interest" description="Disordered" evidence="1">
    <location>
        <begin position="449"/>
        <end position="547"/>
    </location>
</feature>
<name>A0A178ZVF1_9EURO</name>
<protein>
    <submittedName>
        <fullName evidence="2">Uncharacterized protein</fullName>
    </submittedName>
</protein>
<evidence type="ECO:0000313" key="3">
    <source>
        <dbReference type="Proteomes" id="UP000078343"/>
    </source>
</evidence>
<dbReference type="STRING" id="1367422.A0A178ZVF1"/>
<dbReference type="RefSeq" id="XP_018697135.1">
    <property type="nucleotide sequence ID" value="XM_018834511.1"/>
</dbReference>
<feature type="compositionally biased region" description="Low complexity" evidence="1">
    <location>
        <begin position="307"/>
        <end position="327"/>
    </location>
</feature>
<proteinExistence type="predicted"/>
<organism evidence="2 3">
    <name type="scientific">Fonsecaea erecta</name>
    <dbReference type="NCBI Taxonomy" id="1367422"/>
    <lineage>
        <taxon>Eukaryota</taxon>
        <taxon>Fungi</taxon>
        <taxon>Dikarya</taxon>
        <taxon>Ascomycota</taxon>
        <taxon>Pezizomycotina</taxon>
        <taxon>Eurotiomycetes</taxon>
        <taxon>Chaetothyriomycetidae</taxon>
        <taxon>Chaetothyriales</taxon>
        <taxon>Herpotrichiellaceae</taxon>
        <taxon>Fonsecaea</taxon>
    </lineage>
</organism>